<dbReference type="GO" id="GO:0003700">
    <property type="term" value="F:DNA-binding transcription factor activity"/>
    <property type="evidence" value="ECO:0007669"/>
    <property type="project" value="TreeGrafter"/>
</dbReference>
<dbReference type="InterPro" id="IPR046335">
    <property type="entry name" value="LacI/GalR-like_sensor"/>
</dbReference>
<dbReference type="InterPro" id="IPR028082">
    <property type="entry name" value="Peripla_BP_I"/>
</dbReference>
<evidence type="ECO:0000256" key="2">
    <source>
        <dbReference type="ARBA" id="ARBA00022491"/>
    </source>
</evidence>
<keyword evidence="5" id="KW-0804">Transcription</keyword>
<dbReference type="SMART" id="SM00354">
    <property type="entry name" value="HTH_LACI"/>
    <property type="match status" value="1"/>
</dbReference>
<dbReference type="CDD" id="cd06291">
    <property type="entry name" value="PBP1_Qymf-like"/>
    <property type="match status" value="1"/>
</dbReference>
<accession>A0A443J1P5</accession>
<dbReference type="InterPro" id="IPR000843">
    <property type="entry name" value="HTH_LacI"/>
</dbReference>
<comment type="caution">
    <text evidence="7">The sequence shown here is derived from an EMBL/GenBank/DDBJ whole genome shotgun (WGS) entry which is preliminary data.</text>
</comment>
<gene>
    <name evidence="7" type="ORF">D4N35_001815</name>
</gene>
<dbReference type="PROSITE" id="PS00356">
    <property type="entry name" value="HTH_LACI_1"/>
    <property type="match status" value="1"/>
</dbReference>
<dbReference type="OrthoDB" id="9796186at2"/>
<dbReference type="PROSITE" id="PS50932">
    <property type="entry name" value="HTH_LACI_2"/>
    <property type="match status" value="1"/>
</dbReference>
<proteinExistence type="predicted"/>
<evidence type="ECO:0000259" key="6">
    <source>
        <dbReference type="PROSITE" id="PS50932"/>
    </source>
</evidence>
<feature type="domain" description="HTH lacI-type" evidence="6">
    <location>
        <begin position="2"/>
        <end position="56"/>
    </location>
</feature>
<evidence type="ECO:0000256" key="3">
    <source>
        <dbReference type="ARBA" id="ARBA00023015"/>
    </source>
</evidence>
<dbReference type="FunFam" id="1.10.260.40:FF:000002">
    <property type="entry name" value="HTH-type transcriptional repressor PurR"/>
    <property type="match status" value="1"/>
</dbReference>
<reference evidence="7" key="1">
    <citation type="submission" date="2018-12" db="EMBL/GenBank/DDBJ databases">
        <authorList>
            <person name="Sun L."/>
            <person name="Chen Z."/>
        </authorList>
    </citation>
    <scope>NUCLEOTIDE SEQUENCE [LARGE SCALE GENOMIC DNA]</scope>
    <source>
        <strain evidence="7">DSM 16012</strain>
    </source>
</reference>
<dbReference type="CDD" id="cd01392">
    <property type="entry name" value="HTH_LacI"/>
    <property type="match status" value="1"/>
</dbReference>
<evidence type="ECO:0000256" key="5">
    <source>
        <dbReference type="ARBA" id="ARBA00023163"/>
    </source>
</evidence>
<dbReference type="RefSeq" id="WP_120069086.1">
    <property type="nucleotide sequence ID" value="NZ_CP126113.1"/>
</dbReference>
<dbReference type="Gene3D" id="3.40.50.2300">
    <property type="match status" value="2"/>
</dbReference>
<sequence length="327" mass="36540">MATIRDVAMAAEVSVATVSRVINNSGYVSEDTRKKVESAIESLNYKPNAVARSLFKKQSKTIALILPDIKNPFFPEVARGVEDLLNTREYTLLLCNSDEDIEKEINYMEMVEQKYVDGVIIVTSTLTPKHIKNRAVPVVALDRPIGENVPSVSVNNYDGSRQAVRHLKSAGCKRIAHIRGPMNVINSDERYKGYLKEVGNEPWFDHKYIVTGEFDVRKTAEVTMRLLAENPEIDGIFAGNDYMAMGVMKAARQLGIRVPEELSVIGFDGIEMGQLTSPEITTMAQPIYDLGRTAAELLLRIIEGKYVAKKHYVFEVELIAGQTTLRN</sequence>
<dbReference type="Pfam" id="PF00356">
    <property type="entry name" value="LacI"/>
    <property type="match status" value="1"/>
</dbReference>
<dbReference type="SUPFAM" id="SSF47413">
    <property type="entry name" value="lambda repressor-like DNA-binding domains"/>
    <property type="match status" value="1"/>
</dbReference>
<dbReference type="AlphaFoldDB" id="A0A443J1P5"/>
<evidence type="ECO:0000313" key="8">
    <source>
        <dbReference type="Proteomes" id="UP000273811"/>
    </source>
</evidence>
<keyword evidence="3" id="KW-0805">Transcription regulation</keyword>
<dbReference type="GO" id="GO:0000976">
    <property type="term" value="F:transcription cis-regulatory region binding"/>
    <property type="evidence" value="ECO:0007669"/>
    <property type="project" value="TreeGrafter"/>
</dbReference>
<dbReference type="SUPFAM" id="SSF53822">
    <property type="entry name" value="Periplasmic binding protein-like I"/>
    <property type="match status" value="1"/>
</dbReference>
<keyword evidence="2" id="KW-0678">Repressor</keyword>
<organism evidence="7 8">
    <name type="scientific">Siminovitchia fortis</name>
    <dbReference type="NCBI Taxonomy" id="254758"/>
    <lineage>
        <taxon>Bacteria</taxon>
        <taxon>Bacillati</taxon>
        <taxon>Bacillota</taxon>
        <taxon>Bacilli</taxon>
        <taxon>Bacillales</taxon>
        <taxon>Bacillaceae</taxon>
        <taxon>Siminovitchia</taxon>
    </lineage>
</organism>
<protein>
    <recommendedName>
        <fullName evidence="1">Catabolite control protein A</fullName>
    </recommendedName>
</protein>
<dbReference type="Gene3D" id="1.10.260.40">
    <property type="entry name" value="lambda repressor-like DNA-binding domains"/>
    <property type="match status" value="1"/>
</dbReference>
<keyword evidence="4" id="KW-0238">DNA-binding</keyword>
<dbReference type="Pfam" id="PF13377">
    <property type="entry name" value="Peripla_BP_3"/>
    <property type="match status" value="1"/>
</dbReference>
<evidence type="ECO:0000256" key="1">
    <source>
        <dbReference type="ARBA" id="ARBA00019435"/>
    </source>
</evidence>
<name>A0A443J1P5_9BACI</name>
<evidence type="ECO:0000313" key="7">
    <source>
        <dbReference type="EMBL" id="RWR14541.1"/>
    </source>
</evidence>
<dbReference type="PANTHER" id="PTHR30146:SF95">
    <property type="entry name" value="RIBOSE OPERON REPRESSOR"/>
    <property type="match status" value="1"/>
</dbReference>
<evidence type="ECO:0000256" key="4">
    <source>
        <dbReference type="ARBA" id="ARBA00023125"/>
    </source>
</evidence>
<dbReference type="EMBL" id="QYTU02000002">
    <property type="protein sequence ID" value="RWR14541.1"/>
    <property type="molecule type" value="Genomic_DNA"/>
</dbReference>
<keyword evidence="8" id="KW-1185">Reference proteome</keyword>
<dbReference type="Proteomes" id="UP000273811">
    <property type="component" value="Unassembled WGS sequence"/>
</dbReference>
<dbReference type="PRINTS" id="PR00036">
    <property type="entry name" value="HTHLACI"/>
</dbReference>
<dbReference type="InterPro" id="IPR010982">
    <property type="entry name" value="Lambda_DNA-bd_dom_sf"/>
</dbReference>
<dbReference type="PANTHER" id="PTHR30146">
    <property type="entry name" value="LACI-RELATED TRANSCRIPTIONAL REPRESSOR"/>
    <property type="match status" value="1"/>
</dbReference>